<dbReference type="EMBL" id="BACD03000027">
    <property type="protein sequence ID" value="GAO49947.1"/>
    <property type="molecule type" value="Genomic_DNA"/>
</dbReference>
<evidence type="ECO:0000313" key="3">
    <source>
        <dbReference type="Proteomes" id="UP000033140"/>
    </source>
</evidence>
<reference evidence="2 3" key="2">
    <citation type="journal article" date="2014" name="J. Gen. Appl. Microbiol.">
        <title>The early diverging ascomycetous budding yeast Saitoella complicata has three histone deacetylases belonging to the Clr6, Hos2, and Rpd3 lineages.</title>
        <authorList>
            <person name="Nishida H."/>
            <person name="Matsumoto T."/>
            <person name="Kondo S."/>
            <person name="Hamamoto M."/>
            <person name="Yoshikawa H."/>
        </authorList>
    </citation>
    <scope>NUCLEOTIDE SEQUENCE [LARGE SCALE GENOMIC DNA]</scope>
    <source>
        <strain evidence="2 3">NRRL Y-17804</strain>
    </source>
</reference>
<sequence length="626" mass="69223">MFPLSPFLGATRESGGTPPEINLTEADQASSTGGNTQPGSYNSASFSSSYNLPAMPTDFPKLKTARKVDNAAEVRPDDWEMDRHFYTKCLNAQIHPLVSSFFQLSQSSNRIVARYCHLHPNTDPEALKRVLSYKPREFAWAGADLFNVTTKSGARQMIVVETNSCPSGQKSMPLLSEWEEHGGYLRVLQGVGLVKPLNNSGGDQKSPATATDEPTLGAQKLVDAVSVQLAEAQLKEAEHEGGPPVQSFAPSAEAQKKPRTWIAERPDEIEGDLAVVWDKNKMEATGYASVLADMTKENVWCVEFYEWDDDPPVKWEDGIMYVRPEPGVWKPIRAAFRYVTAAPWKRIPLRTKTRILNPIVACLAGGRNKAMASVAYDLFNAEMAGTGLRILVPETINNVRKDEVPLRVASWGGFAVIKNPYSNAGQGVWTITNAKELDEFMALPQKYDKLIVQSLIGNASWSSTARTGLQYHIGSMPDKKNQTFVSDIRCMITATPEGFKPVAIYARRARKPLVGHLEEARKKNWSSWEMLGTNLSVKLADGGFTTETERLLLMDRKDFNSLGISIDDLIDGYVQTVLSVIAIDKLARRLVDESTGKFNIKLFKALNDDAALLKEIEAANTNGELM</sequence>
<comment type="caution">
    <text evidence="2">The sequence shown here is derived from an EMBL/GenBank/DDBJ whole genome shotgun (WGS) entry which is preliminary data.</text>
</comment>
<organism evidence="2 3">
    <name type="scientific">Saitoella complicata (strain BCRC 22490 / CBS 7301 / JCM 7358 / NBRC 10748 / NRRL Y-17804)</name>
    <dbReference type="NCBI Taxonomy" id="698492"/>
    <lineage>
        <taxon>Eukaryota</taxon>
        <taxon>Fungi</taxon>
        <taxon>Dikarya</taxon>
        <taxon>Ascomycota</taxon>
        <taxon>Taphrinomycotina</taxon>
        <taxon>Taphrinomycotina incertae sedis</taxon>
        <taxon>Saitoella</taxon>
    </lineage>
</organism>
<feature type="compositionally biased region" description="Polar residues" evidence="1">
    <location>
        <begin position="25"/>
        <end position="39"/>
    </location>
</feature>
<keyword evidence="3" id="KW-1185">Reference proteome</keyword>
<dbReference type="Proteomes" id="UP000033140">
    <property type="component" value="Unassembled WGS sequence"/>
</dbReference>
<name>A0A0E9NJA3_SAICN</name>
<reference evidence="2 3" key="3">
    <citation type="journal article" date="2015" name="Genome Announc.">
        <title>Draft Genome Sequence of the Archiascomycetous Yeast Saitoella complicata.</title>
        <authorList>
            <person name="Yamauchi K."/>
            <person name="Kondo S."/>
            <person name="Hamamoto M."/>
            <person name="Takahashi Y."/>
            <person name="Ogura Y."/>
            <person name="Hayashi T."/>
            <person name="Nishida H."/>
        </authorList>
    </citation>
    <scope>NUCLEOTIDE SEQUENCE [LARGE SCALE GENOMIC DNA]</scope>
    <source>
        <strain evidence="2 3">NRRL Y-17804</strain>
    </source>
</reference>
<evidence type="ECO:0000256" key="1">
    <source>
        <dbReference type="SAM" id="MobiDB-lite"/>
    </source>
</evidence>
<dbReference type="AlphaFoldDB" id="A0A0E9NJA3"/>
<protein>
    <submittedName>
        <fullName evidence="2">Uncharacterized protein</fullName>
    </submittedName>
</protein>
<gene>
    <name evidence="2" type="ORF">G7K_4083-t1</name>
</gene>
<reference evidence="2 3" key="1">
    <citation type="journal article" date="2011" name="J. Gen. Appl. Microbiol.">
        <title>Draft genome sequencing of the enigmatic yeast Saitoella complicata.</title>
        <authorList>
            <person name="Nishida H."/>
            <person name="Hamamoto M."/>
            <person name="Sugiyama J."/>
        </authorList>
    </citation>
    <scope>NUCLEOTIDE SEQUENCE [LARGE SCALE GENOMIC DNA]</scope>
    <source>
        <strain evidence="2 3">NRRL Y-17804</strain>
    </source>
</reference>
<feature type="region of interest" description="Disordered" evidence="1">
    <location>
        <begin position="1"/>
        <end position="43"/>
    </location>
</feature>
<dbReference type="OMA" id="GKFYHVG"/>
<accession>A0A0E9NJA3</accession>
<proteinExistence type="predicted"/>
<feature type="region of interest" description="Disordered" evidence="1">
    <location>
        <begin position="237"/>
        <end position="258"/>
    </location>
</feature>
<evidence type="ECO:0000313" key="2">
    <source>
        <dbReference type="EMBL" id="GAO49947.1"/>
    </source>
</evidence>